<dbReference type="EC" id="6.3.5.-" evidence="1"/>
<dbReference type="HAMAP" id="MF_00122">
    <property type="entry name" value="GatC"/>
    <property type="match status" value="1"/>
</dbReference>
<dbReference type="GO" id="GO:0016740">
    <property type="term" value="F:transferase activity"/>
    <property type="evidence" value="ECO:0007669"/>
    <property type="project" value="UniProtKB-KW"/>
</dbReference>
<dbReference type="GO" id="GO:0005524">
    <property type="term" value="F:ATP binding"/>
    <property type="evidence" value="ECO:0007669"/>
    <property type="project" value="UniProtKB-KW"/>
</dbReference>
<name>A0A2G9YZY0_9BACT</name>
<dbReference type="Pfam" id="PF02686">
    <property type="entry name" value="GatC"/>
    <property type="match status" value="1"/>
</dbReference>
<protein>
    <recommendedName>
        <fullName evidence="1">Aspartyl/glutamyl-tRNA(Asn/Gln) amidotransferase subunit C</fullName>
        <shortName evidence="1">Asp/Glu-ADT subunit C</shortName>
        <ecNumber evidence="1">6.3.5.-</ecNumber>
    </recommendedName>
</protein>
<reference evidence="2 3" key="1">
    <citation type="submission" date="2017-09" db="EMBL/GenBank/DDBJ databases">
        <title>Depth-based differentiation of microbial function through sediment-hosted aquifers and enrichment of novel symbionts in the deep terrestrial subsurface.</title>
        <authorList>
            <person name="Probst A.J."/>
            <person name="Ladd B."/>
            <person name="Jarett J.K."/>
            <person name="Geller-Mcgrath D.E."/>
            <person name="Sieber C.M."/>
            <person name="Emerson J.B."/>
            <person name="Anantharaman K."/>
            <person name="Thomas B.C."/>
            <person name="Malmstrom R."/>
            <person name="Stieglmeier M."/>
            <person name="Klingl A."/>
            <person name="Woyke T."/>
            <person name="Ryan C.M."/>
            <person name="Banfield J.F."/>
        </authorList>
    </citation>
    <scope>NUCLEOTIDE SEQUENCE [LARGE SCALE GENOMIC DNA]</scope>
    <source>
        <strain evidence="2">CG23_combo_of_CG06-09_8_20_14_all_36_12</strain>
    </source>
</reference>
<dbReference type="AlphaFoldDB" id="A0A2G9YZY0"/>
<keyword evidence="1" id="KW-0547">Nucleotide-binding</keyword>
<comment type="function">
    <text evidence="1">Allows the formation of correctly charged Asn-tRNA(Asn) or Gln-tRNA(Gln) through the transamidation of misacylated Asp-tRNA(Asn) or Glu-tRNA(Gln) in organisms which lack either or both of asparaginyl-tRNA or glutaminyl-tRNA synthetases. The reaction takes place in the presence of glutamine and ATP through an activated phospho-Asp-tRNA(Asn) or phospho-Glu-tRNA(Gln).</text>
</comment>
<dbReference type="Gene3D" id="1.10.20.60">
    <property type="entry name" value="Glu-tRNAGln amidotransferase C subunit, N-terminal domain"/>
    <property type="match status" value="1"/>
</dbReference>
<dbReference type="GO" id="GO:0006450">
    <property type="term" value="P:regulation of translational fidelity"/>
    <property type="evidence" value="ECO:0007669"/>
    <property type="project" value="InterPro"/>
</dbReference>
<evidence type="ECO:0000256" key="1">
    <source>
        <dbReference type="HAMAP-Rule" id="MF_00122"/>
    </source>
</evidence>
<comment type="catalytic activity">
    <reaction evidence="1">
        <text>L-aspartyl-tRNA(Asn) + L-glutamine + ATP + H2O = L-asparaginyl-tRNA(Asn) + L-glutamate + ADP + phosphate + 2 H(+)</text>
        <dbReference type="Rhea" id="RHEA:14513"/>
        <dbReference type="Rhea" id="RHEA-COMP:9674"/>
        <dbReference type="Rhea" id="RHEA-COMP:9677"/>
        <dbReference type="ChEBI" id="CHEBI:15377"/>
        <dbReference type="ChEBI" id="CHEBI:15378"/>
        <dbReference type="ChEBI" id="CHEBI:29985"/>
        <dbReference type="ChEBI" id="CHEBI:30616"/>
        <dbReference type="ChEBI" id="CHEBI:43474"/>
        <dbReference type="ChEBI" id="CHEBI:58359"/>
        <dbReference type="ChEBI" id="CHEBI:78515"/>
        <dbReference type="ChEBI" id="CHEBI:78516"/>
        <dbReference type="ChEBI" id="CHEBI:456216"/>
    </reaction>
</comment>
<comment type="similarity">
    <text evidence="1">Belongs to the GatC family.</text>
</comment>
<accession>A0A2G9YZY0</accession>
<dbReference type="Proteomes" id="UP000228681">
    <property type="component" value="Unassembled WGS sequence"/>
</dbReference>
<sequence>MISEQDVKHIAKLARLGLTAKEIKKFQRELSLILDYFEKLKEVDVSKIEPTTHSILVKNIMRNDEPKSESIETRNKLIESAPDKKERFVKVKSILQ</sequence>
<dbReference type="GO" id="GO:0050566">
    <property type="term" value="F:asparaginyl-tRNA synthase (glutamine-hydrolyzing) activity"/>
    <property type="evidence" value="ECO:0007669"/>
    <property type="project" value="RHEA"/>
</dbReference>
<dbReference type="PANTHER" id="PTHR15004:SF0">
    <property type="entry name" value="GLUTAMYL-TRNA(GLN) AMIDOTRANSFERASE SUBUNIT C, MITOCHONDRIAL"/>
    <property type="match status" value="1"/>
</dbReference>
<dbReference type="PANTHER" id="PTHR15004">
    <property type="entry name" value="GLUTAMYL-TRNA(GLN) AMIDOTRANSFERASE SUBUNIT C, MITOCHONDRIAL"/>
    <property type="match status" value="1"/>
</dbReference>
<dbReference type="GO" id="GO:0050567">
    <property type="term" value="F:glutaminyl-tRNA synthase (glutamine-hydrolyzing) activity"/>
    <property type="evidence" value="ECO:0007669"/>
    <property type="project" value="UniProtKB-UniRule"/>
</dbReference>
<dbReference type="SUPFAM" id="SSF141000">
    <property type="entry name" value="Glu-tRNAGln amidotransferase C subunit"/>
    <property type="match status" value="1"/>
</dbReference>
<proteinExistence type="inferred from homology"/>
<organism evidence="2 3">
    <name type="scientific">Candidatus Nealsonbacteria bacterium CG23_combo_of_CG06-09_8_20_14_all_36_12</name>
    <dbReference type="NCBI Taxonomy" id="1974718"/>
    <lineage>
        <taxon>Bacteria</taxon>
        <taxon>Candidatus Nealsoniibacteriota</taxon>
    </lineage>
</organism>
<dbReference type="InterPro" id="IPR003837">
    <property type="entry name" value="GatC"/>
</dbReference>
<keyword evidence="1" id="KW-0436">Ligase</keyword>
<keyword evidence="1" id="KW-0067">ATP-binding</keyword>
<dbReference type="GO" id="GO:0070681">
    <property type="term" value="P:glutaminyl-tRNAGln biosynthesis via transamidation"/>
    <property type="evidence" value="ECO:0007669"/>
    <property type="project" value="TreeGrafter"/>
</dbReference>
<dbReference type="GO" id="GO:0006412">
    <property type="term" value="P:translation"/>
    <property type="evidence" value="ECO:0007669"/>
    <property type="project" value="UniProtKB-UniRule"/>
</dbReference>
<dbReference type="NCBIfam" id="TIGR00135">
    <property type="entry name" value="gatC"/>
    <property type="match status" value="1"/>
</dbReference>
<keyword evidence="2" id="KW-0808">Transferase</keyword>
<dbReference type="InterPro" id="IPR036113">
    <property type="entry name" value="Asp/Glu-ADT_sf_sub_c"/>
</dbReference>
<keyword evidence="1" id="KW-0648">Protein biosynthesis</keyword>
<evidence type="ECO:0000313" key="3">
    <source>
        <dbReference type="Proteomes" id="UP000228681"/>
    </source>
</evidence>
<gene>
    <name evidence="1" type="primary">gatC</name>
    <name evidence="2" type="ORF">COX34_02270</name>
</gene>
<dbReference type="EMBL" id="PCRS01000041">
    <property type="protein sequence ID" value="PIP24798.1"/>
    <property type="molecule type" value="Genomic_DNA"/>
</dbReference>
<comment type="subunit">
    <text evidence="1">Heterotrimer of A, B and C subunits.</text>
</comment>
<comment type="catalytic activity">
    <reaction evidence="1">
        <text>L-glutamyl-tRNA(Gln) + L-glutamine + ATP + H2O = L-glutaminyl-tRNA(Gln) + L-glutamate + ADP + phosphate + H(+)</text>
        <dbReference type="Rhea" id="RHEA:17521"/>
        <dbReference type="Rhea" id="RHEA-COMP:9681"/>
        <dbReference type="Rhea" id="RHEA-COMP:9684"/>
        <dbReference type="ChEBI" id="CHEBI:15377"/>
        <dbReference type="ChEBI" id="CHEBI:15378"/>
        <dbReference type="ChEBI" id="CHEBI:29985"/>
        <dbReference type="ChEBI" id="CHEBI:30616"/>
        <dbReference type="ChEBI" id="CHEBI:43474"/>
        <dbReference type="ChEBI" id="CHEBI:58359"/>
        <dbReference type="ChEBI" id="CHEBI:78520"/>
        <dbReference type="ChEBI" id="CHEBI:78521"/>
        <dbReference type="ChEBI" id="CHEBI:456216"/>
    </reaction>
</comment>
<comment type="caution">
    <text evidence="2">The sequence shown here is derived from an EMBL/GenBank/DDBJ whole genome shotgun (WGS) entry which is preliminary data.</text>
</comment>
<evidence type="ECO:0000313" key="2">
    <source>
        <dbReference type="EMBL" id="PIP24798.1"/>
    </source>
</evidence>